<proteinExistence type="predicted"/>
<protein>
    <submittedName>
        <fullName evidence="1">Uncharacterized protein</fullName>
    </submittedName>
</protein>
<evidence type="ECO:0000313" key="2">
    <source>
        <dbReference type="Proteomes" id="UP000243053"/>
    </source>
</evidence>
<dbReference type="AlphaFoldDB" id="A0A1Y5DWB9"/>
<accession>A0A1Y5DWB9</accession>
<dbReference type="EMBL" id="MAAF01000120">
    <property type="protein sequence ID" value="OUR74838.1"/>
    <property type="molecule type" value="Genomic_DNA"/>
</dbReference>
<gene>
    <name evidence="1" type="ORF">A9Q75_18985</name>
</gene>
<name>A0A1Y5DWB9_COLPS</name>
<dbReference type="Proteomes" id="UP000243053">
    <property type="component" value="Unassembled WGS sequence"/>
</dbReference>
<organism evidence="1 2">
    <name type="scientific">Colwellia psychrerythraea</name>
    <name type="common">Vibrio psychroerythus</name>
    <dbReference type="NCBI Taxonomy" id="28229"/>
    <lineage>
        <taxon>Bacteria</taxon>
        <taxon>Pseudomonadati</taxon>
        <taxon>Pseudomonadota</taxon>
        <taxon>Gammaproteobacteria</taxon>
        <taxon>Alteromonadales</taxon>
        <taxon>Colwelliaceae</taxon>
        <taxon>Colwellia</taxon>
    </lineage>
</organism>
<comment type="caution">
    <text evidence="1">The sequence shown here is derived from an EMBL/GenBank/DDBJ whole genome shotgun (WGS) entry which is preliminary data.</text>
</comment>
<evidence type="ECO:0000313" key="1">
    <source>
        <dbReference type="EMBL" id="OUR74838.1"/>
    </source>
</evidence>
<sequence length="76" mass="8726">MEILAKQSGTSVQMIEQHYSHVVPKMFTQELSGVDITTSKPKKKKQQSPDKIALKHKGLAQELKEWEVEYKKRGCI</sequence>
<reference evidence="2" key="1">
    <citation type="journal article" date="2017" name="Proc. Natl. Acad. Sci. U.S.A.">
        <title>Simulation of Deepwater Horizon oil plume reveals substrate specialization within a complex community of hydrocarbon degraders.</title>
        <authorList>
            <person name="Hu P."/>
            <person name="Dubinsky E.A."/>
            <person name="Probst A.J."/>
            <person name="Wang J."/>
            <person name="Sieber C.M.K."/>
            <person name="Tom L.M."/>
            <person name="Gardinali P."/>
            <person name="Banfield J.F."/>
            <person name="Atlas R.M."/>
            <person name="Andersen G.L."/>
        </authorList>
    </citation>
    <scope>NUCLEOTIDE SEQUENCE [LARGE SCALE GENOMIC DNA]</scope>
</reference>